<accession>A0A9D9DMG2</accession>
<dbReference type="AlphaFoldDB" id="A0A9D9DMG2"/>
<feature type="chain" id="PRO_5038736556" evidence="1">
    <location>
        <begin position="24"/>
        <end position="139"/>
    </location>
</feature>
<reference evidence="2" key="2">
    <citation type="journal article" date="2021" name="PeerJ">
        <title>Extensive microbial diversity within the chicken gut microbiome revealed by metagenomics and culture.</title>
        <authorList>
            <person name="Gilroy R."/>
            <person name="Ravi A."/>
            <person name="Getino M."/>
            <person name="Pursley I."/>
            <person name="Horton D.L."/>
            <person name="Alikhan N.F."/>
            <person name="Baker D."/>
            <person name="Gharbi K."/>
            <person name="Hall N."/>
            <person name="Watson M."/>
            <person name="Adriaenssens E.M."/>
            <person name="Foster-Nyarko E."/>
            <person name="Jarju S."/>
            <person name="Secka A."/>
            <person name="Antonio M."/>
            <person name="Oren A."/>
            <person name="Chaudhuri R.R."/>
            <person name="La Ragione R."/>
            <person name="Hildebrand F."/>
            <person name="Pallen M.J."/>
        </authorList>
    </citation>
    <scope>NUCLEOTIDE SEQUENCE</scope>
    <source>
        <strain evidence="2">15467</strain>
    </source>
</reference>
<organism evidence="2 3">
    <name type="scientific">Candidatus Egerieousia excrementavium</name>
    <dbReference type="NCBI Taxonomy" id="2840778"/>
    <lineage>
        <taxon>Bacteria</taxon>
        <taxon>Pseudomonadati</taxon>
        <taxon>Bacteroidota</taxon>
        <taxon>Bacteroidia</taxon>
        <taxon>Bacteroidales</taxon>
        <taxon>Candidatus Egerieousia</taxon>
    </lineage>
</organism>
<name>A0A9D9DMG2_9BACT</name>
<sequence length="139" mass="16124">MNKISFKILAASVALLLSPALFAQEQEMPSADDMALMEVEVLEEELELDATQIFLADSVLRHNYQALMDEFEKMKSSGMQSTNSYKTVSEKWMQKCKDAFQLFLDEQQYIKYLKHLGEGKEYKKGKDGLYYKKEKKSKK</sequence>
<evidence type="ECO:0000313" key="3">
    <source>
        <dbReference type="Proteomes" id="UP000823635"/>
    </source>
</evidence>
<dbReference type="Proteomes" id="UP000823635">
    <property type="component" value="Unassembled WGS sequence"/>
</dbReference>
<feature type="signal peptide" evidence="1">
    <location>
        <begin position="1"/>
        <end position="23"/>
    </location>
</feature>
<comment type="caution">
    <text evidence="2">The sequence shown here is derived from an EMBL/GenBank/DDBJ whole genome shotgun (WGS) entry which is preliminary data.</text>
</comment>
<evidence type="ECO:0000313" key="2">
    <source>
        <dbReference type="EMBL" id="MBO8429358.1"/>
    </source>
</evidence>
<evidence type="ECO:0000256" key="1">
    <source>
        <dbReference type="SAM" id="SignalP"/>
    </source>
</evidence>
<dbReference type="EMBL" id="JADINB010000124">
    <property type="protein sequence ID" value="MBO8429358.1"/>
    <property type="molecule type" value="Genomic_DNA"/>
</dbReference>
<reference evidence="2" key="1">
    <citation type="submission" date="2020-10" db="EMBL/GenBank/DDBJ databases">
        <authorList>
            <person name="Gilroy R."/>
        </authorList>
    </citation>
    <scope>NUCLEOTIDE SEQUENCE</scope>
    <source>
        <strain evidence="2">15467</strain>
    </source>
</reference>
<keyword evidence="1" id="KW-0732">Signal</keyword>
<proteinExistence type="predicted"/>
<gene>
    <name evidence="2" type="ORF">IAC68_05465</name>
</gene>
<protein>
    <submittedName>
        <fullName evidence="2">Uncharacterized protein</fullName>
    </submittedName>
</protein>